<dbReference type="KEGG" id="scad:DN051_42790"/>
<reference evidence="3" key="1">
    <citation type="submission" date="2018-06" db="EMBL/GenBank/DDBJ databases">
        <authorList>
            <person name="Li K."/>
        </authorList>
    </citation>
    <scope>NUCLEOTIDE SEQUENCE [LARGE SCALE GENOMIC DNA]</scope>
    <source>
        <strain evidence="3">ZFG47</strain>
        <plasmid evidence="3">unnamed1</plasmid>
    </source>
</reference>
<organism evidence="2 3">
    <name type="scientific">Streptomyces cadmiisoli</name>
    <dbReference type="NCBI Taxonomy" id="2184053"/>
    <lineage>
        <taxon>Bacteria</taxon>
        <taxon>Bacillati</taxon>
        <taxon>Actinomycetota</taxon>
        <taxon>Actinomycetes</taxon>
        <taxon>Kitasatosporales</taxon>
        <taxon>Streptomycetaceae</taxon>
        <taxon>Streptomyces</taxon>
        <taxon>Streptomyces aurantiacus group</taxon>
    </lineage>
</organism>
<evidence type="ECO:0000313" key="2">
    <source>
        <dbReference type="EMBL" id="AWW43304.1"/>
    </source>
</evidence>
<dbReference type="Proteomes" id="UP000249616">
    <property type="component" value="Plasmid unnamed1"/>
</dbReference>
<dbReference type="RefSeq" id="WP_053763543.1">
    <property type="nucleotide sequence ID" value="NZ_CBDRHE010000011.1"/>
</dbReference>
<protein>
    <submittedName>
        <fullName evidence="2">Uncharacterized protein</fullName>
    </submittedName>
</protein>
<keyword evidence="3" id="KW-1185">Reference proteome</keyword>
<accession>A0A2Z4JDU6</accession>
<proteinExistence type="predicted"/>
<evidence type="ECO:0000256" key="1">
    <source>
        <dbReference type="SAM" id="MobiDB-lite"/>
    </source>
</evidence>
<dbReference type="GeneID" id="32591636"/>
<geneLocation type="plasmid" evidence="2 3">
    <name>unnamed1</name>
</geneLocation>
<name>A0A2Z4JDU6_9ACTN</name>
<dbReference type="AlphaFoldDB" id="A0A2Z4JDU6"/>
<keyword evidence="2" id="KW-0614">Plasmid</keyword>
<dbReference type="EMBL" id="CP030074">
    <property type="protein sequence ID" value="AWW43304.1"/>
    <property type="molecule type" value="Genomic_DNA"/>
</dbReference>
<evidence type="ECO:0000313" key="3">
    <source>
        <dbReference type="Proteomes" id="UP000249616"/>
    </source>
</evidence>
<gene>
    <name evidence="2" type="ORF">DN051_42790</name>
</gene>
<feature type="region of interest" description="Disordered" evidence="1">
    <location>
        <begin position="268"/>
        <end position="290"/>
    </location>
</feature>
<sequence>MTERSETARINALSALIGWAERRERLASDRADLMADAWRTGTRSVAELARLARVSRDTVYADLAARGIDVSKRDEQHIIGSLTGQGTPLNAESVRALARIADAVTRPAHAHDPADPVTRAARAATKALEATADVLDPPKDQGPGWEPEDTLAHLAREGQAVSHYAHSALAATAGRQQLAASADFDRRATLHTGRNAVADAVTLTVTVPTGETVSVELGDDGTGWTTLSGDTALVGGDVDALDHLEVQAALQTLSRVITRHLDASALLPRRTDALPGTPPPRTRHLPGNND</sequence>